<dbReference type="PANTHER" id="PTHR43685:SF2">
    <property type="entry name" value="GLYCOSYLTRANSFERASE 2-LIKE DOMAIN-CONTAINING PROTEIN"/>
    <property type="match status" value="1"/>
</dbReference>
<evidence type="ECO:0000259" key="1">
    <source>
        <dbReference type="Pfam" id="PF00535"/>
    </source>
</evidence>
<gene>
    <name evidence="2" type="ORF">DMW51_10405</name>
</gene>
<dbReference type="PANTHER" id="PTHR43685">
    <property type="entry name" value="GLYCOSYLTRANSFERASE"/>
    <property type="match status" value="1"/>
</dbReference>
<reference evidence="2" key="2">
    <citation type="submission" date="2018-06" db="EMBL/GenBank/DDBJ databases">
        <authorList>
            <person name="Martins R.C."/>
            <person name="Perdigao-Neto L.V."/>
            <person name="Costa S.F."/>
            <person name="Levin A.S.S."/>
        </authorList>
    </citation>
    <scope>NUCLEOTIDE SEQUENCE</scope>
    <source>
        <strain evidence="2">1283</strain>
    </source>
</reference>
<name>A0ABX5NE71_SERMA</name>
<dbReference type="InterPro" id="IPR029044">
    <property type="entry name" value="Nucleotide-diphossugar_trans"/>
</dbReference>
<feature type="domain" description="Glycosyltransferase 2-like" evidence="1">
    <location>
        <begin position="6"/>
        <end position="135"/>
    </location>
</feature>
<dbReference type="Pfam" id="PF00535">
    <property type="entry name" value="Glycos_transf_2"/>
    <property type="match status" value="1"/>
</dbReference>
<dbReference type="InterPro" id="IPR050834">
    <property type="entry name" value="Glycosyltransf_2"/>
</dbReference>
<accession>A0ABX5NE71</accession>
<dbReference type="InterPro" id="IPR001173">
    <property type="entry name" value="Glyco_trans_2-like"/>
</dbReference>
<dbReference type="Proteomes" id="UP000247823">
    <property type="component" value="Unassembled WGS sequence"/>
</dbReference>
<dbReference type="EMBL" id="QJQB01000236">
    <property type="protein sequence ID" value="PYA68839.1"/>
    <property type="molecule type" value="Genomic_DNA"/>
</dbReference>
<dbReference type="CDD" id="cd00761">
    <property type="entry name" value="Glyco_tranf_GTA_type"/>
    <property type="match status" value="1"/>
</dbReference>
<organism evidence="2 3">
    <name type="scientific">Serratia marcescens</name>
    <dbReference type="NCBI Taxonomy" id="615"/>
    <lineage>
        <taxon>Bacteria</taxon>
        <taxon>Pseudomonadati</taxon>
        <taxon>Pseudomonadota</taxon>
        <taxon>Gammaproteobacteria</taxon>
        <taxon>Enterobacterales</taxon>
        <taxon>Yersiniaceae</taxon>
        <taxon>Serratia</taxon>
    </lineage>
</organism>
<dbReference type="SUPFAM" id="SSF53448">
    <property type="entry name" value="Nucleotide-diphospho-sugar transferases"/>
    <property type="match status" value="1"/>
</dbReference>
<reference evidence="2" key="1">
    <citation type="submission" date="2018-06" db="EMBL/GenBank/DDBJ databases">
        <title>Serratia marcescens genome sequencing and assembly.</title>
        <authorList>
            <person name="Martins R.C.R."/>
            <person name="Perdigao-Neto L.V."/>
            <person name="Costa S.F."/>
            <person name="Levin A.S.S."/>
        </authorList>
    </citation>
    <scope>NUCLEOTIDE SEQUENCE</scope>
    <source>
        <strain evidence="2">1283</strain>
    </source>
</reference>
<evidence type="ECO:0000313" key="2">
    <source>
        <dbReference type="EMBL" id="PYA68839.1"/>
    </source>
</evidence>
<protein>
    <recommendedName>
        <fullName evidence="1">Glycosyltransferase 2-like domain-containing protein</fullName>
    </recommendedName>
</protein>
<keyword evidence="3" id="KW-1185">Reference proteome</keyword>
<sequence length="311" mass="35330">MNPKVSVVIASYNTAKYIVECVNSVLNQDYQNVELVVVNDGSTDATGALLAEVARNHTNVKVVNQENQGQSAARNNGVSVATGEFVVFLDSDDIFDVSLVSKCVTALVSTHSDIVFFNAETFYDDDEFPVEFSSTYVRDNSLYDKTMDSETFFKESWRLNNYIVSPCMYMSRIQLVRDNPFYPGIIHEDNLFTTSILLAQRSTIVCLKESLYKRRLRRDSVMTSKKSHRHVIGYLTVARKLPVLRSQTDSELNVYLNNFISRCVSFSINDAKSCYGRVPKALRKEYLSAFKEIGIMNIKKKVLVKYFLAQL</sequence>
<comment type="caution">
    <text evidence="2">The sequence shown here is derived from an EMBL/GenBank/DDBJ whole genome shotgun (WGS) entry which is preliminary data.</text>
</comment>
<evidence type="ECO:0000313" key="3">
    <source>
        <dbReference type="Proteomes" id="UP000247823"/>
    </source>
</evidence>
<dbReference type="RefSeq" id="WP_110593253.1">
    <property type="nucleotide sequence ID" value="NZ_JAOWIM010000002.1"/>
</dbReference>
<proteinExistence type="predicted"/>
<dbReference type="Gene3D" id="3.90.550.10">
    <property type="entry name" value="Spore Coat Polysaccharide Biosynthesis Protein SpsA, Chain A"/>
    <property type="match status" value="1"/>
</dbReference>